<dbReference type="OrthoDB" id="139172at2"/>
<dbReference type="KEGG" id="dcb:C3Y92_03540"/>
<proteinExistence type="inferred from homology"/>
<name>A0A4P6HGY3_9BACT</name>
<feature type="transmembrane region" description="Helical" evidence="9">
    <location>
        <begin position="379"/>
        <end position="401"/>
    </location>
</feature>
<feature type="transmembrane region" description="Helical" evidence="9">
    <location>
        <begin position="79"/>
        <end position="96"/>
    </location>
</feature>
<dbReference type="InterPro" id="IPR028362">
    <property type="entry name" value="AlgI"/>
</dbReference>
<feature type="transmembrane region" description="Helical" evidence="9">
    <location>
        <begin position="463"/>
        <end position="487"/>
    </location>
</feature>
<evidence type="ECO:0000256" key="1">
    <source>
        <dbReference type="ARBA" id="ARBA00004651"/>
    </source>
</evidence>
<dbReference type="PANTHER" id="PTHR13285:SF18">
    <property type="entry name" value="PROTEIN-CYSTEINE N-PALMITOYLTRANSFERASE RASP"/>
    <property type="match status" value="1"/>
</dbReference>
<dbReference type="GO" id="GO:0016746">
    <property type="term" value="F:acyltransferase activity"/>
    <property type="evidence" value="ECO:0007669"/>
    <property type="project" value="UniProtKB-KW"/>
</dbReference>
<dbReference type="PIRSF" id="PIRSF500217">
    <property type="entry name" value="AlgI"/>
    <property type="match status" value="1"/>
</dbReference>
<dbReference type="InterPro" id="IPR004299">
    <property type="entry name" value="MBOAT_fam"/>
</dbReference>
<evidence type="ECO:0000313" key="11">
    <source>
        <dbReference type="Proteomes" id="UP000293296"/>
    </source>
</evidence>
<organism evidence="10 11">
    <name type="scientific">Solidesulfovibrio carbinolicus</name>
    <dbReference type="NCBI Taxonomy" id="296842"/>
    <lineage>
        <taxon>Bacteria</taxon>
        <taxon>Pseudomonadati</taxon>
        <taxon>Thermodesulfobacteriota</taxon>
        <taxon>Desulfovibrionia</taxon>
        <taxon>Desulfovibrionales</taxon>
        <taxon>Desulfovibrionaceae</taxon>
        <taxon>Solidesulfovibrio</taxon>
    </lineage>
</organism>
<evidence type="ECO:0000256" key="4">
    <source>
        <dbReference type="ARBA" id="ARBA00022692"/>
    </source>
</evidence>
<dbReference type="InterPro" id="IPR024194">
    <property type="entry name" value="Ac/AlaTfrase_AlgI/DltB"/>
</dbReference>
<evidence type="ECO:0000313" key="10">
    <source>
        <dbReference type="EMBL" id="QAZ66363.1"/>
    </source>
</evidence>
<accession>A0A4P6HGY3</accession>
<feature type="transmembrane region" description="Helical" evidence="9">
    <location>
        <begin position="116"/>
        <end position="139"/>
    </location>
</feature>
<keyword evidence="4 9" id="KW-0812">Transmembrane</keyword>
<dbReference type="InterPro" id="IPR019734">
    <property type="entry name" value="TPR_rpt"/>
</dbReference>
<feature type="transmembrane region" description="Helical" evidence="9">
    <location>
        <begin position="327"/>
        <end position="348"/>
    </location>
</feature>
<keyword evidence="8" id="KW-0802">TPR repeat</keyword>
<evidence type="ECO:0000256" key="8">
    <source>
        <dbReference type="PROSITE-ProRule" id="PRU00339"/>
    </source>
</evidence>
<feature type="repeat" description="TPR" evidence="8">
    <location>
        <begin position="388"/>
        <end position="421"/>
    </location>
</feature>
<dbReference type="EMBL" id="CP026538">
    <property type="protein sequence ID" value="QAZ66363.1"/>
    <property type="molecule type" value="Genomic_DNA"/>
</dbReference>
<feature type="transmembrane region" description="Helical" evidence="9">
    <location>
        <begin position="50"/>
        <end position="67"/>
    </location>
</feature>
<dbReference type="PIRSF" id="PIRSF016636">
    <property type="entry name" value="AlgI_DltB"/>
    <property type="match status" value="1"/>
</dbReference>
<dbReference type="PANTHER" id="PTHR13285">
    <property type="entry name" value="ACYLTRANSFERASE"/>
    <property type="match status" value="1"/>
</dbReference>
<evidence type="ECO:0000256" key="7">
    <source>
        <dbReference type="PIRNR" id="PIRNR016636"/>
    </source>
</evidence>
<evidence type="ECO:0000256" key="3">
    <source>
        <dbReference type="ARBA" id="ARBA00022475"/>
    </source>
</evidence>
<keyword evidence="7" id="KW-0012">Acyltransferase</keyword>
<dbReference type="InterPro" id="IPR051085">
    <property type="entry name" value="MB_O-acyltransferase"/>
</dbReference>
<dbReference type="RefSeq" id="WP_129349565.1">
    <property type="nucleotide sequence ID" value="NZ_CP026538.1"/>
</dbReference>
<evidence type="ECO:0000256" key="2">
    <source>
        <dbReference type="ARBA" id="ARBA00010323"/>
    </source>
</evidence>
<dbReference type="PROSITE" id="PS50005">
    <property type="entry name" value="TPR"/>
    <property type="match status" value="1"/>
</dbReference>
<reference evidence="10 11" key="1">
    <citation type="submission" date="2018-02" db="EMBL/GenBank/DDBJ databases">
        <title>Genome sequence of Desulfovibrio carbinolicus DSM 3852.</title>
        <authorList>
            <person name="Wilbanks E."/>
            <person name="Skennerton C.T."/>
            <person name="Orphan V.J."/>
        </authorList>
    </citation>
    <scope>NUCLEOTIDE SEQUENCE [LARGE SCALE GENOMIC DNA]</scope>
    <source>
        <strain evidence="10 11">DSM 3852</strain>
    </source>
</reference>
<evidence type="ECO:0000256" key="6">
    <source>
        <dbReference type="ARBA" id="ARBA00023136"/>
    </source>
</evidence>
<keyword evidence="5 9" id="KW-1133">Transmembrane helix</keyword>
<evidence type="ECO:0000256" key="5">
    <source>
        <dbReference type="ARBA" id="ARBA00022989"/>
    </source>
</evidence>
<dbReference type="Proteomes" id="UP000293296">
    <property type="component" value="Chromosome"/>
</dbReference>
<sequence length="488" mass="54500">MNITSFEFALFFAAILPLNWLLRPHAGAYRLFLLLASYVFYASFNAKFLLILLVFSFLTWFFAVVFAETSDQRFRRFCLVLYVAFALGMLAFFKYYEMLYISADWLFRVLSVKSPVPLLDVIMPIGISFFTFQGMSYAIDVYRDPTKVERSLVEVFCFISFFPTILSGPILRAGNFLPQLKKARVGQPDFSRAFYLLIRGLIKKIIISSYLSEHIVRTTFGAPEGFSSAAVIVGILSYAAQIYCDFSGYSDLAQGVGLLMGFDIPDNFNAPYRSLSLRDFWRRWHITFSTWLRDYLYISLGGNRKGTVRKYANLVTTMALGGLWHGAAYNFLVWGFIHGFGLVIAHFVGSLRPARAAKPAARAEGDASVPSGPGFLGGLWNAVCWVSTFAYVNVAWVFFGAEDAGKAVDILKRAVALDPDGAGFRPTCLVLVVLVLGVQLLNFTGRDVFRKSFDWMPFPLQGAALGVAAACILKLGPDGVLPFIYFAF</sequence>
<dbReference type="Pfam" id="PF03062">
    <property type="entry name" value="MBOAT"/>
    <property type="match status" value="1"/>
</dbReference>
<feature type="transmembrane region" description="Helical" evidence="9">
    <location>
        <begin position="27"/>
        <end position="44"/>
    </location>
</feature>
<dbReference type="GO" id="GO:0042121">
    <property type="term" value="P:alginic acid biosynthetic process"/>
    <property type="evidence" value="ECO:0007669"/>
    <property type="project" value="InterPro"/>
</dbReference>
<feature type="transmembrane region" description="Helical" evidence="9">
    <location>
        <begin position="422"/>
        <end position="443"/>
    </location>
</feature>
<dbReference type="GO" id="GO:0005886">
    <property type="term" value="C:plasma membrane"/>
    <property type="evidence" value="ECO:0007669"/>
    <property type="project" value="UniProtKB-SubCell"/>
</dbReference>
<comment type="subcellular location">
    <subcellularLocation>
        <location evidence="1">Cell membrane</location>
        <topology evidence="1">Multi-pass membrane protein</topology>
    </subcellularLocation>
</comment>
<feature type="transmembrane region" description="Helical" evidence="9">
    <location>
        <begin position="151"/>
        <end position="173"/>
    </location>
</feature>
<keyword evidence="3 7" id="KW-1003">Cell membrane</keyword>
<evidence type="ECO:0000256" key="9">
    <source>
        <dbReference type="SAM" id="Phobius"/>
    </source>
</evidence>
<dbReference type="AlphaFoldDB" id="A0A4P6HGY3"/>
<keyword evidence="11" id="KW-1185">Reference proteome</keyword>
<keyword evidence="7" id="KW-0808">Transferase</keyword>
<protein>
    <submittedName>
        <fullName evidence="10">MBOAT family protein</fullName>
    </submittedName>
</protein>
<keyword evidence="6 7" id="KW-0472">Membrane</keyword>
<gene>
    <name evidence="10" type="ORF">C3Y92_03540</name>
</gene>
<feature type="transmembrane region" description="Helical" evidence="9">
    <location>
        <begin position="6"/>
        <end position="22"/>
    </location>
</feature>
<comment type="similarity">
    <text evidence="2 7">Belongs to the membrane-bound acyltransferase family.</text>
</comment>